<evidence type="ECO:0000256" key="1">
    <source>
        <dbReference type="SAM" id="MobiDB-lite"/>
    </source>
</evidence>
<sequence length="163" mass="17286">MDVGLISGLAPVALESRGDGQAREALSFKAAASVSGINEESNAIKIDGECATSKFPYSDTPNYAWKRHSDPHSTDKSIGPPVTEVAEFGAMPYENGLSSSKASESTNIINVEGNCVLLSEAFMEVPSVTEVDDVASDSPNSLVEQCEESPPRSAKIGYKQSKR</sequence>
<name>A0A022QNK2_ERYGU</name>
<dbReference type="eggNOG" id="ENOG502QPXJ">
    <property type="taxonomic scope" value="Eukaryota"/>
</dbReference>
<proteinExistence type="predicted"/>
<gene>
    <name evidence="2" type="ORF">MIMGU_mgv1a015266mg</name>
</gene>
<organism evidence="2 3">
    <name type="scientific">Erythranthe guttata</name>
    <name type="common">Yellow monkey flower</name>
    <name type="synonym">Mimulus guttatus</name>
    <dbReference type="NCBI Taxonomy" id="4155"/>
    <lineage>
        <taxon>Eukaryota</taxon>
        <taxon>Viridiplantae</taxon>
        <taxon>Streptophyta</taxon>
        <taxon>Embryophyta</taxon>
        <taxon>Tracheophyta</taxon>
        <taxon>Spermatophyta</taxon>
        <taxon>Magnoliopsida</taxon>
        <taxon>eudicotyledons</taxon>
        <taxon>Gunneridae</taxon>
        <taxon>Pentapetalae</taxon>
        <taxon>asterids</taxon>
        <taxon>lamiids</taxon>
        <taxon>Lamiales</taxon>
        <taxon>Phrymaceae</taxon>
        <taxon>Erythranthe</taxon>
    </lineage>
</organism>
<evidence type="ECO:0000313" key="3">
    <source>
        <dbReference type="Proteomes" id="UP000030748"/>
    </source>
</evidence>
<protein>
    <submittedName>
        <fullName evidence="2">Uncharacterized protein</fullName>
    </submittedName>
</protein>
<dbReference type="EMBL" id="KI631268">
    <property type="protein sequence ID" value="EYU29174.1"/>
    <property type="molecule type" value="Genomic_DNA"/>
</dbReference>
<feature type="region of interest" description="Disordered" evidence="1">
    <location>
        <begin position="130"/>
        <end position="163"/>
    </location>
</feature>
<reference evidence="2 3" key="1">
    <citation type="journal article" date="2013" name="Proc. Natl. Acad. Sci. U.S.A.">
        <title>Fine-scale variation in meiotic recombination in Mimulus inferred from population shotgun sequencing.</title>
        <authorList>
            <person name="Hellsten U."/>
            <person name="Wright K.M."/>
            <person name="Jenkins J."/>
            <person name="Shu S."/>
            <person name="Yuan Y."/>
            <person name="Wessler S.R."/>
            <person name="Schmutz J."/>
            <person name="Willis J.H."/>
            <person name="Rokhsar D.S."/>
        </authorList>
    </citation>
    <scope>NUCLEOTIDE SEQUENCE [LARGE SCALE GENOMIC DNA]</scope>
    <source>
        <strain evidence="3">cv. DUN x IM62</strain>
    </source>
</reference>
<dbReference type="Proteomes" id="UP000030748">
    <property type="component" value="Unassembled WGS sequence"/>
</dbReference>
<evidence type="ECO:0000313" key="2">
    <source>
        <dbReference type="EMBL" id="EYU29174.1"/>
    </source>
</evidence>
<accession>A0A022QNK2</accession>
<keyword evidence="3" id="KW-1185">Reference proteome</keyword>
<dbReference type="AlphaFoldDB" id="A0A022QNK2"/>